<feature type="domain" description="Guanylate cyclase" evidence="1">
    <location>
        <begin position="15"/>
        <end position="141"/>
    </location>
</feature>
<proteinExistence type="predicted"/>
<protein>
    <submittedName>
        <fullName evidence="2">Adenylate/guanylate cyclase domain-containing protein</fullName>
    </submittedName>
</protein>
<name>A0ABS6RZR7_9BACT</name>
<evidence type="ECO:0000313" key="3">
    <source>
        <dbReference type="Proteomes" id="UP001196980"/>
    </source>
</evidence>
<dbReference type="EMBL" id="JABXWD010000197">
    <property type="protein sequence ID" value="MBV6342110.1"/>
    <property type="molecule type" value="Genomic_DNA"/>
</dbReference>
<dbReference type="RefSeq" id="WP_218252731.1">
    <property type="nucleotide sequence ID" value="NZ_JABXWD010000197.1"/>
</dbReference>
<keyword evidence="3" id="KW-1185">Reference proteome</keyword>
<dbReference type="SMART" id="SM00044">
    <property type="entry name" value="CYCc"/>
    <property type="match status" value="1"/>
</dbReference>
<dbReference type="Pfam" id="PF00211">
    <property type="entry name" value="Guanylate_cyc"/>
    <property type="match status" value="1"/>
</dbReference>
<dbReference type="PROSITE" id="PS50125">
    <property type="entry name" value="GUANYLATE_CYCLASE_2"/>
    <property type="match status" value="1"/>
</dbReference>
<reference evidence="2 3" key="1">
    <citation type="journal article" date="2020" name="J Geophys Res Biogeosci">
        <title>Magnetotaxis as an Adaptation to Enable Bacterial Shuttling of Microbial Sulfur and Sulfur Cycling Across Aquatic Oxic#Anoxic Interfaces.</title>
        <authorList>
            <person name="Li J."/>
            <person name="Liu P."/>
            <person name="Wang J."/>
            <person name="Roberts A.P."/>
            <person name="Pan Y."/>
        </authorList>
    </citation>
    <scope>NUCLEOTIDE SEQUENCE [LARGE SCALE GENOMIC DNA]</scope>
    <source>
        <strain evidence="2 3">MYR-1_YQ</strain>
    </source>
</reference>
<dbReference type="InterPro" id="IPR001054">
    <property type="entry name" value="A/G_cyclase"/>
</dbReference>
<evidence type="ECO:0000313" key="2">
    <source>
        <dbReference type="EMBL" id="MBV6342110.1"/>
    </source>
</evidence>
<evidence type="ECO:0000259" key="1">
    <source>
        <dbReference type="PROSITE" id="PS50125"/>
    </source>
</evidence>
<comment type="caution">
    <text evidence="2">The sequence shown here is derived from an EMBL/GenBank/DDBJ whole genome shotgun (WGS) entry which is preliminary data.</text>
</comment>
<gene>
    <name evidence="2" type="ORF">HWQ67_10985</name>
</gene>
<dbReference type="CDD" id="cd07302">
    <property type="entry name" value="CHD"/>
    <property type="match status" value="1"/>
</dbReference>
<organism evidence="2 3">
    <name type="scientific">Candidatus Magnetobacterium casense</name>
    <dbReference type="NCBI Taxonomy" id="1455061"/>
    <lineage>
        <taxon>Bacteria</taxon>
        <taxon>Pseudomonadati</taxon>
        <taxon>Nitrospirota</taxon>
        <taxon>Thermodesulfovibrionia</taxon>
        <taxon>Thermodesulfovibrionales</taxon>
        <taxon>Candidatus Magnetobacteriaceae</taxon>
        <taxon>Candidatus Magnetobacterium</taxon>
    </lineage>
</organism>
<sequence>MNKQSKQKAREDTGLVVFVDIVGFSTVSVENQKKVVTVMDRQVVQPILGTLRKQKKVLILPTGDGMAVCFPVCKEGLRRVRKIHLSMLAALLRWAERHNLEAGKPVQMRIGLHYGPVTLLNDFNGRLNSFGDTINMAARVMNAADKGQILLHEDYVHRFLGEERNSSVRTRIPGVNGRGKRTSITLQSGEEVEVNVKHGVVIPVRPARLLIDGLAMCEHKNIDPPESSRHIVVTLSPPGKPIVGKFSDRLSSAQEIAFIQLTGDRLIEKLEKGDTTLSRELRKLWVLMPHGDIVRSLDGHEGKIRIDKLEKCVARWTAWLKQWQKQHPNCDVRLKLFKHPPYFGASFIDWEQPGGFIHVSPYIWGAPATTSPGYDMEWIGCRKSPTYQAYIDGLMELLGTKDSCESLAPQDEKNP</sequence>
<accession>A0ABS6RZR7</accession>
<dbReference type="Proteomes" id="UP001196980">
    <property type="component" value="Unassembled WGS sequence"/>
</dbReference>